<reference evidence="2" key="1">
    <citation type="submission" date="2011-12" db="EMBL/GenBank/DDBJ databases">
        <title>Complete sequence of Tannerella forsythia ATCC 43037.</title>
        <authorList>
            <person name="Dewhirst F."/>
            <person name="Tanner A."/>
            <person name="Izard J."/>
            <person name="Brinkac L."/>
            <person name="Durkin A.S."/>
            <person name="Hostetler J."/>
            <person name="Shetty J."/>
            <person name="Torralba M."/>
            <person name="Gill S."/>
            <person name="Nelson K."/>
        </authorList>
    </citation>
    <scope>NUCLEOTIDE SEQUENCE [LARGE SCALE GENOMIC DNA]</scope>
    <source>
        <strain evidence="2">ATCC 43037 / JCM 10827 / CCUG 33226 / KCTC 5666 / FDC 338</strain>
    </source>
</reference>
<gene>
    <name evidence="1" type="ordered locus">BFO_1413</name>
</gene>
<proteinExistence type="predicted"/>
<organism evidence="1 2">
    <name type="scientific">Tannerella forsythia (strain ATCC 43037 / JCM 10827 / CCUG 21028 A / KCTC 5666 / FDC 338)</name>
    <name type="common">Bacteroides forsythus</name>
    <dbReference type="NCBI Taxonomy" id="203275"/>
    <lineage>
        <taxon>Bacteria</taxon>
        <taxon>Pseudomonadati</taxon>
        <taxon>Bacteroidota</taxon>
        <taxon>Bacteroidia</taxon>
        <taxon>Bacteroidales</taxon>
        <taxon>Tannerellaceae</taxon>
        <taxon>Tannerella</taxon>
    </lineage>
</organism>
<dbReference type="HOGENOM" id="CLU_3334073_0_0_10"/>
<evidence type="ECO:0000313" key="1">
    <source>
        <dbReference type="EMBL" id="AEW20808.1"/>
    </source>
</evidence>
<dbReference type="KEGG" id="tfo:BFO_1413"/>
<protein>
    <submittedName>
        <fullName evidence="1">Uncharacterized protein</fullName>
    </submittedName>
</protein>
<dbReference type="EMBL" id="CP003191">
    <property type="protein sequence ID" value="AEW20808.1"/>
    <property type="molecule type" value="Genomic_DNA"/>
</dbReference>
<dbReference type="STRING" id="203275.BFO_1413"/>
<accession>G8UKM3</accession>
<dbReference type="Proteomes" id="UP000005436">
    <property type="component" value="Chromosome"/>
</dbReference>
<sequence length="38" mass="4801">MRITNFRYFCSRCLLRESIQWCMKIYLKVRIEAMKIKK</sequence>
<keyword evidence="2" id="KW-1185">Reference proteome</keyword>
<name>G8UKM3_TANFA</name>
<evidence type="ECO:0000313" key="2">
    <source>
        <dbReference type="Proteomes" id="UP000005436"/>
    </source>
</evidence>
<dbReference type="AlphaFoldDB" id="G8UKM3"/>